<dbReference type="EMBL" id="VSSQ01000191">
    <property type="protein sequence ID" value="MPL84511.1"/>
    <property type="molecule type" value="Genomic_DNA"/>
</dbReference>
<feature type="transmembrane region" description="Helical" evidence="1">
    <location>
        <begin position="6"/>
        <end position="22"/>
    </location>
</feature>
<evidence type="ECO:0000256" key="1">
    <source>
        <dbReference type="SAM" id="Phobius"/>
    </source>
</evidence>
<keyword evidence="1" id="KW-0812">Transmembrane</keyword>
<organism evidence="2">
    <name type="scientific">bioreactor metagenome</name>
    <dbReference type="NCBI Taxonomy" id="1076179"/>
    <lineage>
        <taxon>unclassified sequences</taxon>
        <taxon>metagenomes</taxon>
        <taxon>ecological metagenomes</taxon>
    </lineage>
</organism>
<keyword evidence="1" id="KW-1133">Transmembrane helix</keyword>
<gene>
    <name evidence="2" type="ORF">SDC9_30476</name>
</gene>
<feature type="transmembrane region" description="Helical" evidence="1">
    <location>
        <begin position="34"/>
        <end position="51"/>
    </location>
</feature>
<proteinExistence type="predicted"/>
<protein>
    <recommendedName>
        <fullName evidence="3">DUF4491 domain-containing protein</fullName>
    </recommendedName>
</protein>
<dbReference type="Pfam" id="PF14898">
    <property type="entry name" value="DUF4491"/>
    <property type="match status" value="1"/>
</dbReference>
<reference evidence="2" key="1">
    <citation type="submission" date="2019-08" db="EMBL/GenBank/DDBJ databases">
        <authorList>
            <person name="Kucharzyk K."/>
            <person name="Murdoch R.W."/>
            <person name="Higgins S."/>
            <person name="Loffler F."/>
        </authorList>
    </citation>
    <scope>NUCLEOTIDE SEQUENCE</scope>
</reference>
<evidence type="ECO:0000313" key="2">
    <source>
        <dbReference type="EMBL" id="MPL84511.1"/>
    </source>
</evidence>
<dbReference type="AlphaFoldDB" id="A0A644V001"/>
<accession>A0A644V001</accession>
<sequence length="98" mass="11341">MYFEGIIIGICTFIIIGIFHPIVIKGEYYIGKKIWPIFLILGIISLILSLFMNNIIISALIGVLGFTLLWSIHEIIEQEQRVKKGWFPENPNKKHDKK</sequence>
<dbReference type="InterPro" id="IPR027890">
    <property type="entry name" value="DUF4491"/>
</dbReference>
<comment type="caution">
    <text evidence="2">The sequence shown here is derived from an EMBL/GenBank/DDBJ whole genome shotgun (WGS) entry which is preliminary data.</text>
</comment>
<keyword evidence="1" id="KW-0472">Membrane</keyword>
<evidence type="ECO:0008006" key="3">
    <source>
        <dbReference type="Google" id="ProtNLM"/>
    </source>
</evidence>
<name>A0A644V001_9ZZZZ</name>